<evidence type="ECO:0000313" key="2">
    <source>
        <dbReference type="Proteomes" id="UP001204579"/>
    </source>
</evidence>
<comment type="caution">
    <text evidence="1">The sequence shown here is derived from an EMBL/GenBank/DDBJ whole genome shotgun (WGS) entry which is preliminary data.</text>
</comment>
<reference evidence="1 2" key="1">
    <citation type="submission" date="2022-08" db="EMBL/GenBank/DDBJ databases">
        <authorList>
            <person name="Zeman M."/>
            <person name="Kubasova T."/>
        </authorList>
    </citation>
    <scope>NUCLEOTIDE SEQUENCE [LARGE SCALE GENOMIC DNA]</scope>
    <source>
        <strain evidence="1 2">ET62</strain>
    </source>
</reference>
<dbReference type="EMBL" id="JANRHJ010000009">
    <property type="protein sequence ID" value="MCR8874124.1"/>
    <property type="molecule type" value="Genomic_DNA"/>
</dbReference>
<protein>
    <submittedName>
        <fullName evidence="1">Uncharacterized protein</fullName>
    </submittedName>
</protein>
<accession>A0AAW5NAI1</accession>
<proteinExistence type="predicted"/>
<dbReference type="RefSeq" id="WP_204506851.1">
    <property type="nucleotide sequence ID" value="NZ_JANRHJ010000009.1"/>
</dbReference>
<evidence type="ECO:0000313" key="1">
    <source>
        <dbReference type="EMBL" id="MCR8874124.1"/>
    </source>
</evidence>
<sequence>MIKRINDNYYKVYCPICDYWFDGSEYLMTIFENNDYMLWFANMVTHYRHTHITSWNKCWGYHGDYYRKKWFKDYDSEKEKVNERAKRQIIRKCRSFMQNNGFTLKNLGELVTVKEETLKVAMKLL</sequence>
<dbReference type="Proteomes" id="UP001204579">
    <property type="component" value="Unassembled WGS sequence"/>
</dbReference>
<gene>
    <name evidence="1" type="ORF">NW209_08885</name>
</gene>
<keyword evidence="2" id="KW-1185">Reference proteome</keyword>
<name>A0AAW5NAI1_9BACT</name>
<organism evidence="1 2">
    <name type="scientific">Phocaeicola barnesiae</name>
    <dbReference type="NCBI Taxonomy" id="376804"/>
    <lineage>
        <taxon>Bacteria</taxon>
        <taxon>Pseudomonadati</taxon>
        <taxon>Bacteroidota</taxon>
        <taxon>Bacteroidia</taxon>
        <taxon>Bacteroidales</taxon>
        <taxon>Bacteroidaceae</taxon>
        <taxon>Phocaeicola</taxon>
    </lineage>
</organism>
<dbReference type="AlphaFoldDB" id="A0AAW5NAI1"/>